<protein>
    <submittedName>
        <fullName evidence="1">Uncharacterized protein</fullName>
    </submittedName>
</protein>
<evidence type="ECO:0000313" key="1">
    <source>
        <dbReference type="EMBL" id="KAJ8127215.1"/>
    </source>
</evidence>
<dbReference type="EMBL" id="JAPUUL010001512">
    <property type="protein sequence ID" value="KAJ8127215.1"/>
    <property type="molecule type" value="Genomic_DNA"/>
</dbReference>
<sequence length="434" mass="48116">MPRIAGDLDPLIQCSSRKPLWFLSNVSRKLAKLLYQFNRSLTVANASIDVDRHRPSKDPFVARVLDESHVSLRLWMHDIVPMGSEEGITVFDALNIISERQNGVHGELVTLFDTMIDIVCKLESASDVLSSMKESSVKILQADGFITNTRANIYLLRREIQELARNLQVNMDKLAPLKKPLRDGLFAILQKEIEQSKVPDGGQTEQCVLCIARPDDPVRPHEVFDYIFGSRSGGGILLGVKTKEGNPSRIQPYLFRTYHPPEAKGQSLRAGGKDFAIWQVIQATFAALPSFPPASIDGQSFVGGKIGLNSLTTEAFNEVMAINRGHKTSTTWVIIGSGGDSDTAAGSPFPNVEAARDEPDDFADTETTHDAIPHGAHAQDSRTFRFIVPDLKADLDDWDIPNTFRIYKATRKYLEQADVTRGLQTCANVLVSQW</sequence>
<proteinExistence type="predicted"/>
<dbReference type="Proteomes" id="UP001153332">
    <property type="component" value="Unassembled WGS sequence"/>
</dbReference>
<keyword evidence="2" id="KW-1185">Reference proteome</keyword>
<evidence type="ECO:0000313" key="2">
    <source>
        <dbReference type="Proteomes" id="UP001153332"/>
    </source>
</evidence>
<gene>
    <name evidence="1" type="ORF">O1611_g6421</name>
</gene>
<name>A0ACC2JIB6_9PEZI</name>
<comment type="caution">
    <text evidence="1">The sequence shown here is derived from an EMBL/GenBank/DDBJ whole genome shotgun (WGS) entry which is preliminary data.</text>
</comment>
<accession>A0ACC2JIB6</accession>
<organism evidence="1 2">
    <name type="scientific">Lasiodiplodia mahajangana</name>
    <dbReference type="NCBI Taxonomy" id="1108764"/>
    <lineage>
        <taxon>Eukaryota</taxon>
        <taxon>Fungi</taxon>
        <taxon>Dikarya</taxon>
        <taxon>Ascomycota</taxon>
        <taxon>Pezizomycotina</taxon>
        <taxon>Dothideomycetes</taxon>
        <taxon>Dothideomycetes incertae sedis</taxon>
        <taxon>Botryosphaeriales</taxon>
        <taxon>Botryosphaeriaceae</taxon>
        <taxon>Lasiodiplodia</taxon>
    </lineage>
</organism>
<reference evidence="1" key="1">
    <citation type="submission" date="2022-12" db="EMBL/GenBank/DDBJ databases">
        <title>Genome Sequence of Lasiodiplodia mahajangana.</title>
        <authorList>
            <person name="Buettner E."/>
        </authorList>
    </citation>
    <scope>NUCLEOTIDE SEQUENCE</scope>
    <source>
        <strain evidence="1">VT137</strain>
    </source>
</reference>